<dbReference type="InterPro" id="IPR051263">
    <property type="entry name" value="C-type_cytochrome_biogenesis"/>
</dbReference>
<name>A0ABY6TLY6_9PAST</name>
<evidence type="ECO:0000313" key="13">
    <source>
        <dbReference type="Proteomes" id="UP000308167"/>
    </source>
</evidence>
<feature type="repeat" description="TPR" evidence="8">
    <location>
        <begin position="237"/>
        <end position="270"/>
    </location>
</feature>
<keyword evidence="7 9" id="KW-0408">Iron</keyword>
<dbReference type="PANTHER" id="PTHR47870">
    <property type="entry name" value="CYTOCHROME C-TYPE BIOGENESIS PROTEIN CCMH"/>
    <property type="match status" value="1"/>
</dbReference>
<evidence type="ECO:0000259" key="11">
    <source>
        <dbReference type="Pfam" id="PF23914"/>
    </source>
</evidence>
<dbReference type="InterPro" id="IPR038297">
    <property type="entry name" value="CcmH/CycL/NrfF/Ccl2_sf"/>
</dbReference>
<dbReference type="GeneID" id="86155554"/>
<evidence type="ECO:0000259" key="10">
    <source>
        <dbReference type="Pfam" id="PF03918"/>
    </source>
</evidence>
<dbReference type="NCBIfam" id="TIGR03147">
    <property type="entry name" value="cyt_nit_nrfF"/>
    <property type="match status" value="1"/>
</dbReference>
<keyword evidence="2 9" id="KW-0349">Heme</keyword>
<dbReference type="Gene3D" id="1.10.8.640">
    <property type="entry name" value="Cytochrome C biogenesis protein"/>
    <property type="match status" value="1"/>
</dbReference>
<proteinExistence type="inferred from homology"/>
<feature type="domain" description="CcmH/CycL/Ccl2/NrfF N-terminal" evidence="10">
    <location>
        <begin position="9"/>
        <end position="132"/>
    </location>
</feature>
<comment type="similarity">
    <text evidence="1 9">Belongs to the CcmH/CycL/Ccl2/NrfF family.</text>
</comment>
<gene>
    <name evidence="12" type="primary">ccmH_3</name>
    <name evidence="12" type="ORF">SAMEA1410922_01159</name>
</gene>
<dbReference type="InterPro" id="IPR019734">
    <property type="entry name" value="TPR_rpt"/>
</dbReference>
<dbReference type="SMART" id="SM00028">
    <property type="entry name" value="TPR"/>
    <property type="match status" value="2"/>
</dbReference>
<dbReference type="Pfam" id="PF23914">
    <property type="entry name" value="TPR_CcmH_CycH"/>
    <property type="match status" value="1"/>
</dbReference>
<feature type="domain" description="Cytochrome c-type biogenesis protein H TPR" evidence="11">
    <location>
        <begin position="221"/>
        <end position="336"/>
    </location>
</feature>
<evidence type="ECO:0000256" key="1">
    <source>
        <dbReference type="ARBA" id="ARBA00010342"/>
    </source>
</evidence>
<comment type="function">
    <text evidence="9">Possible subunit of a heme lyase.</text>
</comment>
<accession>A0ABY6TLY6</accession>
<organism evidence="12 13">
    <name type="scientific">Actinobacillus porcinus</name>
    <dbReference type="NCBI Taxonomy" id="51048"/>
    <lineage>
        <taxon>Bacteria</taxon>
        <taxon>Pseudomonadati</taxon>
        <taxon>Pseudomonadota</taxon>
        <taxon>Gammaproteobacteria</taxon>
        <taxon>Pasteurellales</taxon>
        <taxon>Pasteurellaceae</taxon>
        <taxon>Actinobacillus</taxon>
    </lineage>
</organism>
<evidence type="ECO:0000256" key="2">
    <source>
        <dbReference type="ARBA" id="ARBA00022617"/>
    </source>
</evidence>
<evidence type="ECO:0000256" key="7">
    <source>
        <dbReference type="ARBA" id="ARBA00023004"/>
    </source>
</evidence>
<keyword evidence="9" id="KW-0472">Membrane</keyword>
<sequence length="368" mass="42335">MKKWLGFLCLIFSLSAYGEMVDTFPFKRTEDRIRAVELAKSLRCPQCQNQNLVESNSPIAYDLRMEVYKMIDEGKTDEQIIDVMTARFGHFVLYKPPFQWRTALLWGLPFLLLIVALIIVWRYGAKPKGRSVATATETALWDLENTATFLPNEVKPDQVNQQSAVKHVRVFVWGMWILLMLLPLLYYFSLNRFDVVKEGEQAFAEKQQQIQTATAHARNDDYIIDIQNKLRKEPNNAQAWIELGQAYVLSNEFENALTAYGNAEKIMGSQPAILGLAATALYYQAGQRITPRVQQLIQIALTQDENETASLSLLASDAFLHTDYANALKYWQKLLDSERSEVDRRQIIESMRMAENLLRAKKTHEELQ</sequence>
<keyword evidence="3 9" id="KW-0479">Metal-binding</keyword>
<protein>
    <recommendedName>
        <fullName evidence="9">Formate-dependent nitrite reductase complex subunit</fullName>
    </recommendedName>
</protein>
<feature type="signal peptide" evidence="9">
    <location>
        <begin position="1"/>
        <end position="18"/>
    </location>
</feature>
<feature type="transmembrane region" description="Helical" evidence="9">
    <location>
        <begin position="103"/>
        <end position="121"/>
    </location>
</feature>
<keyword evidence="13" id="KW-1185">Reference proteome</keyword>
<feature type="chain" id="PRO_5044969696" description="Formate-dependent nitrite reductase complex subunit" evidence="9">
    <location>
        <begin position="19"/>
        <end position="368"/>
    </location>
</feature>
<keyword evidence="6 8" id="KW-0802">TPR repeat</keyword>
<feature type="transmembrane region" description="Helical" evidence="9">
    <location>
        <begin position="170"/>
        <end position="188"/>
    </location>
</feature>
<dbReference type="InterPro" id="IPR056413">
    <property type="entry name" value="TPR_CcmH_CycH"/>
</dbReference>
<dbReference type="PROSITE" id="PS50005">
    <property type="entry name" value="TPR"/>
    <property type="match status" value="1"/>
</dbReference>
<evidence type="ECO:0000256" key="6">
    <source>
        <dbReference type="ARBA" id="ARBA00022803"/>
    </source>
</evidence>
<dbReference type="PANTHER" id="PTHR47870:SF2">
    <property type="entry name" value="FORMATE-DEPENDENT NITRITE REDUCTASE COMPLEX SUBUNIT NRFF"/>
    <property type="match status" value="1"/>
</dbReference>
<keyword evidence="9" id="KW-0812">Transmembrane</keyword>
<dbReference type="InterPro" id="IPR011990">
    <property type="entry name" value="TPR-like_helical_dom_sf"/>
</dbReference>
<reference evidence="12 13" key="1">
    <citation type="submission" date="2019-05" db="EMBL/GenBank/DDBJ databases">
        <authorList>
            <consortium name="Pathogen Informatics"/>
        </authorList>
    </citation>
    <scope>NUCLEOTIDE SEQUENCE [LARGE SCALE GENOMIC DNA]</scope>
    <source>
        <strain evidence="12 13">NM319</strain>
    </source>
</reference>
<evidence type="ECO:0000256" key="4">
    <source>
        <dbReference type="ARBA" id="ARBA00022729"/>
    </source>
</evidence>
<comment type="caution">
    <text evidence="12">The sequence shown here is derived from an EMBL/GenBank/DDBJ whole genome shotgun (WGS) entry which is preliminary data.</text>
</comment>
<dbReference type="EMBL" id="CABFKI010000006">
    <property type="protein sequence ID" value="VTU07793.1"/>
    <property type="molecule type" value="Genomic_DNA"/>
</dbReference>
<dbReference type="InterPro" id="IPR005616">
    <property type="entry name" value="CcmH/CycL/Ccl2/NrfF_N"/>
</dbReference>
<dbReference type="Proteomes" id="UP000308167">
    <property type="component" value="Unassembled WGS sequence"/>
</dbReference>
<evidence type="ECO:0000256" key="5">
    <source>
        <dbReference type="ARBA" id="ARBA00022737"/>
    </source>
</evidence>
<dbReference type="RefSeq" id="WP_135709961.1">
    <property type="nucleotide sequence ID" value="NZ_CABFKI010000006.1"/>
</dbReference>
<dbReference type="Pfam" id="PF03918">
    <property type="entry name" value="CcmH"/>
    <property type="match status" value="1"/>
</dbReference>
<dbReference type="SUPFAM" id="SSF48452">
    <property type="entry name" value="TPR-like"/>
    <property type="match status" value="1"/>
</dbReference>
<evidence type="ECO:0000313" key="12">
    <source>
        <dbReference type="EMBL" id="VTU07793.1"/>
    </source>
</evidence>
<dbReference type="Gene3D" id="1.25.40.10">
    <property type="entry name" value="Tetratricopeptide repeat domain"/>
    <property type="match status" value="1"/>
</dbReference>
<evidence type="ECO:0000256" key="8">
    <source>
        <dbReference type="PROSITE-ProRule" id="PRU00339"/>
    </source>
</evidence>
<dbReference type="InterPro" id="IPR017565">
    <property type="entry name" value="For-dep_Cytc_NO2Rdtase_NrfF"/>
</dbReference>
<evidence type="ECO:0000256" key="9">
    <source>
        <dbReference type="RuleBase" id="RU364112"/>
    </source>
</evidence>
<keyword evidence="5" id="KW-0677">Repeat</keyword>
<evidence type="ECO:0000256" key="3">
    <source>
        <dbReference type="ARBA" id="ARBA00022723"/>
    </source>
</evidence>
<dbReference type="CDD" id="cd16378">
    <property type="entry name" value="CcmH_N"/>
    <property type="match status" value="1"/>
</dbReference>
<keyword evidence="9" id="KW-1133">Transmembrane helix</keyword>
<keyword evidence="4 9" id="KW-0732">Signal</keyword>